<sequence length="155" mass="16674">MPRGADAHGAARAGRAVSRARVRRWSERDTGHVDDPGLLRTAHFSPSPQATAVFRILVGLSNGFRRVVRLSSGFSGAAPARLPRSAAERMFRLHRTSPNPPTSPQAAGNERRGRAVTTDGSFGQAVVKAVTAGPPLVHVHLPTHLHMNRVMIRVS</sequence>
<evidence type="ECO:0000313" key="2">
    <source>
        <dbReference type="EMBL" id="GAA2261854.1"/>
    </source>
</evidence>
<feature type="compositionally biased region" description="Low complexity" evidence="1">
    <location>
        <begin position="1"/>
        <end position="17"/>
    </location>
</feature>
<evidence type="ECO:0000256" key="1">
    <source>
        <dbReference type="SAM" id="MobiDB-lite"/>
    </source>
</evidence>
<gene>
    <name evidence="2" type="ORF">GCM10010104_69080</name>
</gene>
<feature type="region of interest" description="Disordered" evidence="1">
    <location>
        <begin position="1"/>
        <end position="33"/>
    </location>
</feature>
<feature type="compositionally biased region" description="Basic and acidic residues" evidence="1">
    <location>
        <begin position="24"/>
        <end position="33"/>
    </location>
</feature>
<accession>A0ABP5RL97</accession>
<proteinExistence type="predicted"/>
<comment type="caution">
    <text evidence="2">The sequence shown here is derived from an EMBL/GenBank/DDBJ whole genome shotgun (WGS) entry which is preliminary data.</text>
</comment>
<dbReference type="Proteomes" id="UP001501474">
    <property type="component" value="Unassembled WGS sequence"/>
</dbReference>
<dbReference type="EMBL" id="BAAART010000229">
    <property type="protein sequence ID" value="GAA2261854.1"/>
    <property type="molecule type" value="Genomic_DNA"/>
</dbReference>
<name>A0ABP5RL97_9ACTN</name>
<evidence type="ECO:0000313" key="3">
    <source>
        <dbReference type="Proteomes" id="UP001501474"/>
    </source>
</evidence>
<keyword evidence="3" id="KW-1185">Reference proteome</keyword>
<feature type="region of interest" description="Disordered" evidence="1">
    <location>
        <begin position="94"/>
        <end position="114"/>
    </location>
</feature>
<protein>
    <submittedName>
        <fullName evidence="2">Uncharacterized protein</fullName>
    </submittedName>
</protein>
<reference evidence="3" key="1">
    <citation type="journal article" date="2019" name="Int. J. Syst. Evol. Microbiol.">
        <title>The Global Catalogue of Microorganisms (GCM) 10K type strain sequencing project: providing services to taxonomists for standard genome sequencing and annotation.</title>
        <authorList>
            <consortium name="The Broad Institute Genomics Platform"/>
            <consortium name="The Broad Institute Genome Sequencing Center for Infectious Disease"/>
            <person name="Wu L."/>
            <person name="Ma J."/>
        </authorList>
    </citation>
    <scope>NUCLEOTIDE SEQUENCE [LARGE SCALE GENOMIC DNA]</scope>
    <source>
        <strain evidence="3">JCM 3053</strain>
    </source>
</reference>
<organism evidence="2 3">
    <name type="scientific">Streptomyces indiaensis</name>
    <dbReference type="NCBI Taxonomy" id="284033"/>
    <lineage>
        <taxon>Bacteria</taxon>
        <taxon>Bacillati</taxon>
        <taxon>Actinomycetota</taxon>
        <taxon>Actinomycetes</taxon>
        <taxon>Kitasatosporales</taxon>
        <taxon>Streptomycetaceae</taxon>
        <taxon>Streptomyces</taxon>
    </lineage>
</organism>